<dbReference type="EMBL" id="QLTT01000015">
    <property type="protein sequence ID" value="RAS59249.1"/>
    <property type="molecule type" value="Genomic_DNA"/>
</dbReference>
<evidence type="ECO:0000256" key="1">
    <source>
        <dbReference type="ARBA" id="ARBA00023002"/>
    </source>
</evidence>
<evidence type="ECO:0000259" key="2">
    <source>
        <dbReference type="Pfam" id="PF02771"/>
    </source>
</evidence>
<dbReference type="SUPFAM" id="SSF47203">
    <property type="entry name" value="Acyl-CoA dehydrogenase C-terminal domain-like"/>
    <property type="match status" value="1"/>
</dbReference>
<proteinExistence type="predicted"/>
<evidence type="ECO:0000259" key="3">
    <source>
        <dbReference type="Pfam" id="PF08028"/>
    </source>
</evidence>
<dbReference type="InterPro" id="IPR037069">
    <property type="entry name" value="AcylCoA_DH/ox_N_sf"/>
</dbReference>
<evidence type="ECO:0000313" key="5">
    <source>
        <dbReference type="Proteomes" id="UP000248714"/>
    </source>
</evidence>
<dbReference type="Gene3D" id="1.10.540.10">
    <property type="entry name" value="Acyl-CoA dehydrogenase/oxidase, N-terminal domain"/>
    <property type="match status" value="1"/>
</dbReference>
<dbReference type="PIRSF" id="PIRSF016578">
    <property type="entry name" value="HsaA"/>
    <property type="match status" value="1"/>
</dbReference>
<evidence type="ECO:0000313" key="4">
    <source>
        <dbReference type="EMBL" id="RAS59249.1"/>
    </source>
</evidence>
<dbReference type="Pfam" id="PF08028">
    <property type="entry name" value="Acyl-CoA_dh_2"/>
    <property type="match status" value="1"/>
</dbReference>
<feature type="domain" description="Acyl-CoA dehydrogenase/oxidase N-terminal" evidence="2">
    <location>
        <begin position="18"/>
        <end position="111"/>
    </location>
</feature>
<accession>A0ABX9DVQ7</accession>
<gene>
    <name evidence="4" type="ORF">C8D87_115109</name>
</gene>
<dbReference type="RefSeq" id="WP_112232217.1">
    <property type="nucleotide sequence ID" value="NZ_QLTT01000015.1"/>
</dbReference>
<reference evidence="4 5" key="1">
    <citation type="submission" date="2018-06" db="EMBL/GenBank/DDBJ databases">
        <title>Genomic Encyclopedia of Type Strains, Phase IV (KMG-IV): sequencing the most valuable type-strain genomes for metagenomic binning, comparative biology and taxonomic classification.</title>
        <authorList>
            <person name="Goeker M."/>
        </authorList>
    </citation>
    <scope>NUCLEOTIDE SEQUENCE [LARGE SCALE GENOMIC DNA]</scope>
    <source>
        <strain evidence="4 5">DSM 45479</strain>
    </source>
</reference>
<protein>
    <submittedName>
        <fullName evidence="4">Acyl-CoA dehydrogenase</fullName>
    </submittedName>
</protein>
<dbReference type="Pfam" id="PF02771">
    <property type="entry name" value="Acyl-CoA_dh_N"/>
    <property type="match status" value="1"/>
</dbReference>
<dbReference type="Proteomes" id="UP000248714">
    <property type="component" value="Unassembled WGS sequence"/>
</dbReference>
<keyword evidence="5" id="KW-1185">Reference proteome</keyword>
<dbReference type="InterPro" id="IPR013786">
    <property type="entry name" value="AcylCoA_DH/ox_N"/>
</dbReference>
<dbReference type="PANTHER" id="PTHR43884">
    <property type="entry name" value="ACYL-COA DEHYDROGENASE"/>
    <property type="match status" value="1"/>
</dbReference>
<dbReference type="InterPro" id="IPR013107">
    <property type="entry name" value="Acyl-CoA_DH_C"/>
</dbReference>
<sequence>MHSKAAAADVARELVPLLRAHAREVDAKAAFPVEALRALRDSGLMGLLVPREHGGMGGDVHDVAEVGRVLAHGCASTAMIWAMHSQQVDSIVAFADARFAERLLPRVAAGEVFIASVTTEPGSGGQILRASASLTGGTGTLALDRKAPIVTGGEHADGFLITMRDSAESSADSVTLVYADRDQLSLEFTGDWDPMGMRGTRSIGMRITGEVEPDQVVGERGGFRRVALASMVPLAHVAWSACWLGAAQSALSDVVRLIRSAAKPGGLDPHSDLVTERLARVRIDLELVSGYLRQVCDKVAAHRAQGRPLDDTATQIHLNTLKVAAAELTFGAVDRLVQLCGMATGYLKTSELPLERHFRDLRSASLNIANERLLKVTGALSLMDRPVTLI</sequence>
<name>A0ABX9DVQ7_9PSEU</name>
<keyword evidence="1" id="KW-0560">Oxidoreductase</keyword>
<dbReference type="InterPro" id="IPR009100">
    <property type="entry name" value="AcylCoA_DH/oxidase_NM_dom_sf"/>
</dbReference>
<dbReference type="Gene3D" id="1.20.140.10">
    <property type="entry name" value="Butyryl-CoA Dehydrogenase, subunit A, domain 3"/>
    <property type="match status" value="1"/>
</dbReference>
<dbReference type="PANTHER" id="PTHR43884:SF12">
    <property type="entry name" value="ISOVALERYL-COA DEHYDROGENASE, MITOCHONDRIAL-RELATED"/>
    <property type="match status" value="1"/>
</dbReference>
<organism evidence="4 5">
    <name type="scientific">Lentzea atacamensis</name>
    <dbReference type="NCBI Taxonomy" id="531938"/>
    <lineage>
        <taxon>Bacteria</taxon>
        <taxon>Bacillati</taxon>
        <taxon>Actinomycetota</taxon>
        <taxon>Actinomycetes</taxon>
        <taxon>Pseudonocardiales</taxon>
        <taxon>Pseudonocardiaceae</taxon>
        <taxon>Lentzea</taxon>
    </lineage>
</organism>
<comment type="caution">
    <text evidence="4">The sequence shown here is derived from an EMBL/GenBank/DDBJ whole genome shotgun (WGS) entry which is preliminary data.</text>
</comment>
<feature type="domain" description="Acyl-CoA dehydrogenase C-terminal" evidence="3">
    <location>
        <begin position="240"/>
        <end position="364"/>
    </location>
</feature>
<dbReference type="SUPFAM" id="SSF56645">
    <property type="entry name" value="Acyl-CoA dehydrogenase NM domain-like"/>
    <property type="match status" value="1"/>
</dbReference>
<dbReference type="InterPro" id="IPR046373">
    <property type="entry name" value="Acyl-CoA_Oxase/DH_mid-dom_sf"/>
</dbReference>
<dbReference type="InterPro" id="IPR036250">
    <property type="entry name" value="AcylCo_DH-like_C"/>
</dbReference>
<dbReference type="Gene3D" id="2.40.110.10">
    <property type="entry name" value="Butyryl-CoA Dehydrogenase, subunit A, domain 2"/>
    <property type="match status" value="1"/>
</dbReference>